<evidence type="ECO:0000259" key="2">
    <source>
        <dbReference type="PROSITE" id="PS50003"/>
    </source>
</evidence>
<comment type="caution">
    <text evidence="3">The sequence shown here is derived from an EMBL/GenBank/DDBJ whole genome shotgun (WGS) entry which is preliminary data.</text>
</comment>
<dbReference type="OrthoDB" id="5865767at2759"/>
<feature type="domain" description="PH" evidence="2">
    <location>
        <begin position="105"/>
        <end position="230"/>
    </location>
</feature>
<evidence type="ECO:0000313" key="4">
    <source>
        <dbReference type="Proteomes" id="UP001055219"/>
    </source>
</evidence>
<feature type="compositionally biased region" description="Basic and acidic residues" evidence="1">
    <location>
        <begin position="57"/>
        <end position="74"/>
    </location>
</feature>
<dbReference type="InterPro" id="IPR011993">
    <property type="entry name" value="PH-like_dom_sf"/>
</dbReference>
<reference evidence="3" key="1">
    <citation type="journal article" date="2021" name="J Fungi (Basel)">
        <title>Genomic and Metabolomic Analyses of the Marine Fungus Emericellopsis cladophorae: Insights into Saltwater Adaptability Mechanisms and Its Biosynthetic Potential.</title>
        <authorList>
            <person name="Goncalves M.F.M."/>
            <person name="Hilario S."/>
            <person name="Van de Peer Y."/>
            <person name="Esteves A.C."/>
            <person name="Alves A."/>
        </authorList>
    </citation>
    <scope>NUCLEOTIDE SEQUENCE</scope>
    <source>
        <strain evidence="3">MUM 19.33</strain>
    </source>
</reference>
<evidence type="ECO:0000256" key="1">
    <source>
        <dbReference type="SAM" id="MobiDB-lite"/>
    </source>
</evidence>
<dbReference type="InterPro" id="IPR041681">
    <property type="entry name" value="PH_9"/>
</dbReference>
<organism evidence="3 4">
    <name type="scientific">Emericellopsis cladophorae</name>
    <dbReference type="NCBI Taxonomy" id="2686198"/>
    <lineage>
        <taxon>Eukaryota</taxon>
        <taxon>Fungi</taxon>
        <taxon>Dikarya</taxon>
        <taxon>Ascomycota</taxon>
        <taxon>Pezizomycotina</taxon>
        <taxon>Sordariomycetes</taxon>
        <taxon>Hypocreomycetidae</taxon>
        <taxon>Hypocreales</taxon>
        <taxon>Bionectriaceae</taxon>
        <taxon>Emericellopsis</taxon>
    </lineage>
</organism>
<reference evidence="3" key="2">
    <citation type="submission" date="2022-07" db="EMBL/GenBank/DDBJ databases">
        <authorList>
            <person name="Goncalves M.F.M."/>
            <person name="Hilario S."/>
            <person name="Van De Peer Y."/>
            <person name="Esteves A.C."/>
            <person name="Alves A."/>
        </authorList>
    </citation>
    <scope>NUCLEOTIDE SEQUENCE</scope>
    <source>
        <strain evidence="3">MUM 19.33</strain>
    </source>
</reference>
<dbReference type="SUPFAM" id="SSF50729">
    <property type="entry name" value="PH domain-like"/>
    <property type="match status" value="1"/>
</dbReference>
<name>A0A9Q0BFD9_9HYPO</name>
<dbReference type="PROSITE" id="PS50003">
    <property type="entry name" value="PH_DOMAIN"/>
    <property type="match status" value="1"/>
</dbReference>
<keyword evidence="4" id="KW-1185">Reference proteome</keyword>
<dbReference type="Gene3D" id="2.30.29.30">
    <property type="entry name" value="Pleckstrin-homology domain (PH domain)/Phosphotyrosine-binding domain (PTB)"/>
    <property type="match status" value="1"/>
</dbReference>
<protein>
    <submittedName>
        <fullName evidence="3">PH domain-containing protein</fullName>
    </submittedName>
</protein>
<feature type="compositionally biased region" description="Basic and acidic residues" evidence="1">
    <location>
        <begin position="1"/>
        <end position="15"/>
    </location>
</feature>
<dbReference type="RefSeq" id="XP_051364743.1">
    <property type="nucleotide sequence ID" value="XM_051503794.1"/>
</dbReference>
<accession>A0A9Q0BFD9</accession>
<dbReference type="Pfam" id="PF15410">
    <property type="entry name" value="PH_9"/>
    <property type="match status" value="1"/>
</dbReference>
<dbReference type="PANTHER" id="PTHR37283:SF1">
    <property type="entry name" value="PH DOMAIN-CONTAINING PROTEIN YHR131C"/>
    <property type="match status" value="1"/>
</dbReference>
<sequence length="405" mass="45970">MDPRHDASVLPHGHEPASLPSPANSRRRLSMDEDLRYQRIMTEHPRRPSRPPPYQVDDPRQRDGQGKDRPRNGEGKAVLVTAEEGIGGAAEPLEGKEMLPAYTSSVELEGVFMKKHEIEETTKRAEERRWHTTFVTLTGTALNLYNVKKNRTWGRTKDGPSVSPDNPPWMRKAKLQKSYSLLYADAGIAADYKKRRYVIRVRAETDQFLLSCIELSTFNRWLQGLFAAIDVALPIEDRRPDGHLRRRSSSPDPLPSLYADQQETQALVNAQVGSAPVFDDEDDGVDVDQQHEVDGASDQVAAPTRLEVAHRLSTTSYSNEGVDPHDGKWVPEHRWTSAHDALYAKLCYSNLLFRSPRKSSFIIKEGKKWYVDWATGRMVRVLPPAYGESDHFGPWQVIHTDNMRL</sequence>
<dbReference type="Proteomes" id="UP001055219">
    <property type="component" value="Unassembled WGS sequence"/>
</dbReference>
<dbReference type="InterPro" id="IPR001849">
    <property type="entry name" value="PH_domain"/>
</dbReference>
<evidence type="ECO:0000313" key="3">
    <source>
        <dbReference type="EMBL" id="KAI6783887.1"/>
    </source>
</evidence>
<gene>
    <name evidence="3" type="ORF">J7T54_001763</name>
</gene>
<dbReference type="AlphaFoldDB" id="A0A9Q0BFD9"/>
<proteinExistence type="predicted"/>
<dbReference type="SMART" id="SM00233">
    <property type="entry name" value="PH"/>
    <property type="match status" value="1"/>
</dbReference>
<dbReference type="EMBL" id="JAGIXG020000006">
    <property type="protein sequence ID" value="KAI6783887.1"/>
    <property type="molecule type" value="Genomic_DNA"/>
</dbReference>
<feature type="region of interest" description="Disordered" evidence="1">
    <location>
        <begin position="1"/>
        <end position="77"/>
    </location>
</feature>
<dbReference type="PANTHER" id="PTHR37283">
    <property type="entry name" value="PH DOMAIN-CONTAINING PROTEIN YHR131C"/>
    <property type="match status" value="1"/>
</dbReference>
<feature type="compositionally biased region" description="Basic and acidic residues" evidence="1">
    <location>
        <begin position="29"/>
        <end position="46"/>
    </location>
</feature>
<dbReference type="GeneID" id="75828280"/>